<name>A0A2Y9QLJ1_DELLE</name>
<feature type="compositionally biased region" description="Basic residues" evidence="1">
    <location>
        <begin position="179"/>
        <end position="197"/>
    </location>
</feature>
<dbReference type="RefSeq" id="XP_022456037.1">
    <property type="nucleotide sequence ID" value="XM_022600329.1"/>
</dbReference>
<evidence type="ECO:0000256" key="1">
    <source>
        <dbReference type="SAM" id="MobiDB-lite"/>
    </source>
</evidence>
<evidence type="ECO:0000313" key="2">
    <source>
        <dbReference type="Proteomes" id="UP000248483"/>
    </source>
</evidence>
<dbReference type="InParanoid" id="A0A2Y9QLJ1"/>
<keyword evidence="2" id="KW-1185">Reference proteome</keyword>
<feature type="compositionally biased region" description="Gly residues" evidence="1">
    <location>
        <begin position="51"/>
        <end position="60"/>
    </location>
</feature>
<feature type="region of interest" description="Disordered" evidence="1">
    <location>
        <begin position="51"/>
        <end position="77"/>
    </location>
</feature>
<accession>A0A2Y9QLJ1</accession>
<dbReference type="AlphaFoldDB" id="A0A2Y9QLJ1"/>
<gene>
    <name evidence="3" type="primary">LOC111188125</name>
</gene>
<proteinExistence type="predicted"/>
<protein>
    <submittedName>
        <fullName evidence="3">Uncharacterized protein LOC111188125</fullName>
    </submittedName>
</protein>
<organism evidence="2 3">
    <name type="scientific">Delphinapterus leucas</name>
    <name type="common">Beluga whale</name>
    <dbReference type="NCBI Taxonomy" id="9749"/>
    <lineage>
        <taxon>Eukaryota</taxon>
        <taxon>Metazoa</taxon>
        <taxon>Chordata</taxon>
        <taxon>Craniata</taxon>
        <taxon>Vertebrata</taxon>
        <taxon>Euteleostomi</taxon>
        <taxon>Mammalia</taxon>
        <taxon>Eutheria</taxon>
        <taxon>Laurasiatheria</taxon>
        <taxon>Artiodactyla</taxon>
        <taxon>Whippomorpha</taxon>
        <taxon>Cetacea</taxon>
        <taxon>Odontoceti</taxon>
        <taxon>Monodontidae</taxon>
        <taxon>Delphinapterus</taxon>
    </lineage>
</organism>
<feature type="region of interest" description="Disordered" evidence="1">
    <location>
        <begin position="163"/>
        <end position="211"/>
    </location>
</feature>
<dbReference type="GeneID" id="111188125"/>
<sequence length="273" mass="29409">MQPAGGLGGGPVGEVQGPRFASLRRRGGCQGSLRCPWVLLSYARCAGAGREGAGDGGGVFGATRRSARRQGGKSLPRTSRDVQEFYLTLRSEVEAFALVSTSKPALRSLFRQRWRGDPNLGPLGPALSPGLLQSSFSFHFPTPSQPAALVEQLYWRVLRRRRASGGSSGGRPRLERPTSLRRRGRRRSTSLLRRSKSCKSPGDATGGRRNLRGAWRAVPRCAHPQAEGQSRYLCPFLIFVSPSLSPSSLPLFPSSSLCLVSFAPASPPPTADK</sequence>
<reference evidence="3" key="1">
    <citation type="submission" date="2025-08" db="UniProtKB">
        <authorList>
            <consortium name="RefSeq"/>
        </authorList>
    </citation>
    <scope>IDENTIFICATION</scope>
    <source>
        <tissue evidence="3">Blood</tissue>
    </source>
</reference>
<dbReference type="KEGG" id="dle:111188125"/>
<evidence type="ECO:0000313" key="3">
    <source>
        <dbReference type="RefSeq" id="XP_022456037.1"/>
    </source>
</evidence>
<dbReference type="Proteomes" id="UP000248483">
    <property type="component" value="Unplaced"/>
</dbReference>